<feature type="non-terminal residue" evidence="1">
    <location>
        <position position="1"/>
    </location>
</feature>
<dbReference type="EMBL" id="CAJVPU010020613">
    <property type="protein sequence ID" value="CAG8677509.1"/>
    <property type="molecule type" value="Genomic_DNA"/>
</dbReference>
<evidence type="ECO:0000313" key="2">
    <source>
        <dbReference type="Proteomes" id="UP000789702"/>
    </source>
</evidence>
<organism evidence="1 2">
    <name type="scientific">Dentiscutata heterogama</name>
    <dbReference type="NCBI Taxonomy" id="1316150"/>
    <lineage>
        <taxon>Eukaryota</taxon>
        <taxon>Fungi</taxon>
        <taxon>Fungi incertae sedis</taxon>
        <taxon>Mucoromycota</taxon>
        <taxon>Glomeromycotina</taxon>
        <taxon>Glomeromycetes</taxon>
        <taxon>Diversisporales</taxon>
        <taxon>Gigasporaceae</taxon>
        <taxon>Dentiscutata</taxon>
    </lineage>
</organism>
<evidence type="ECO:0000313" key="1">
    <source>
        <dbReference type="EMBL" id="CAG8677509.1"/>
    </source>
</evidence>
<feature type="non-terminal residue" evidence="1">
    <location>
        <position position="41"/>
    </location>
</feature>
<gene>
    <name evidence="1" type="ORF">DHETER_LOCUS10475</name>
</gene>
<accession>A0ACA9P059</accession>
<comment type="caution">
    <text evidence="1">The sequence shown here is derived from an EMBL/GenBank/DDBJ whole genome shotgun (WGS) entry which is preliminary data.</text>
</comment>
<sequence length="41" mass="4497">NTGKTAITMQTYDPTVESTYRKQAVVDGYPCMIEVLDTAGQ</sequence>
<protein>
    <submittedName>
        <fullName evidence="1">7023_t:CDS:1</fullName>
    </submittedName>
</protein>
<name>A0ACA9P059_9GLOM</name>
<proteinExistence type="predicted"/>
<reference evidence="1" key="1">
    <citation type="submission" date="2021-06" db="EMBL/GenBank/DDBJ databases">
        <authorList>
            <person name="Kallberg Y."/>
            <person name="Tangrot J."/>
            <person name="Rosling A."/>
        </authorList>
    </citation>
    <scope>NUCLEOTIDE SEQUENCE</scope>
    <source>
        <strain evidence="1">IL203A</strain>
    </source>
</reference>
<keyword evidence="2" id="KW-1185">Reference proteome</keyword>
<dbReference type="Proteomes" id="UP000789702">
    <property type="component" value="Unassembled WGS sequence"/>
</dbReference>